<proteinExistence type="inferred from homology"/>
<evidence type="ECO:0000256" key="1">
    <source>
        <dbReference type="ARBA" id="ARBA00008909"/>
    </source>
</evidence>
<evidence type="ECO:0000256" key="2">
    <source>
        <dbReference type="ARBA" id="ARBA00022705"/>
    </source>
</evidence>
<dbReference type="Proteomes" id="UP000248301">
    <property type="component" value="Unassembled WGS sequence"/>
</dbReference>
<name>A0A318Q7B8_9PROT</name>
<organism evidence="3 4">
    <name type="scientific">Gluconacetobacter entanii</name>
    <dbReference type="NCBI Taxonomy" id="108528"/>
    <lineage>
        <taxon>Bacteria</taxon>
        <taxon>Pseudomonadati</taxon>
        <taxon>Pseudomonadota</taxon>
        <taxon>Alphaproteobacteria</taxon>
        <taxon>Acetobacterales</taxon>
        <taxon>Acetobacteraceae</taxon>
        <taxon>Gluconacetobacter</taxon>
    </lineage>
</organism>
<reference evidence="3 4" key="1">
    <citation type="submission" date="2017-07" db="EMBL/GenBank/DDBJ databases">
        <title>A draft genome sequence of Gluconacetobacter entanii LTH 4560.</title>
        <authorList>
            <person name="Skraban J."/>
            <person name="Cleenwerck I."/>
            <person name="Vandamme P."/>
            <person name="Trcek J."/>
        </authorList>
    </citation>
    <scope>NUCLEOTIDE SEQUENCE [LARGE SCALE GENOMIC DNA]</scope>
    <source>
        <strain evidence="3 4">LTH 4560</strain>
    </source>
</reference>
<dbReference type="EMBL" id="NKUF01000148">
    <property type="protein sequence ID" value="PYD59319.1"/>
    <property type="molecule type" value="Genomic_DNA"/>
</dbReference>
<dbReference type="InterPro" id="IPR000989">
    <property type="entry name" value="Rep"/>
</dbReference>
<dbReference type="AlphaFoldDB" id="A0A318Q7B8"/>
<protein>
    <submittedName>
        <fullName evidence="3">Replication initiation protein</fullName>
    </submittedName>
</protein>
<accession>A0A318Q7B8</accession>
<sequence length="345" mass="39957">MHCCTCEEDSTCRKLHQDTFLSDLSPRDKPWDVHRAQAQDVQAIYGEAREFERLAERIGKCSGVLRFSEAHDPETGESRLKLKEAQFCRVRHCPVCQWRRSLMWQARFYQALPALVEAHRVARWLFLTLTVRNCPVDDLRATLKAMNESWRRLVLRPEFKPVQGWIRTTEVTRGKDGSAHPHFHALLMVPPSWFTRHYVKQARWVELWQSCARLNYAPSVDVRAVHPRKGEDGTQAIQQAAAETLKYAVKPADMTTDPEWFMELTRQVHKLRFVATGGVLKDVLKEWQESDEALALADGDGEQDDGGRVGFNWRPADRKYRRYRQADAEPSALIHDPRQIDIEDG</sequence>
<comment type="caution">
    <text evidence="3">The sequence shown here is derived from an EMBL/GenBank/DDBJ whole genome shotgun (WGS) entry which is preliminary data.</text>
</comment>
<dbReference type="Pfam" id="PF01446">
    <property type="entry name" value="Rep_1"/>
    <property type="match status" value="1"/>
</dbReference>
<dbReference type="OrthoDB" id="5540934at2"/>
<dbReference type="GO" id="GO:0003677">
    <property type="term" value="F:DNA binding"/>
    <property type="evidence" value="ECO:0007669"/>
    <property type="project" value="InterPro"/>
</dbReference>
<evidence type="ECO:0000313" key="4">
    <source>
        <dbReference type="Proteomes" id="UP000248301"/>
    </source>
</evidence>
<keyword evidence="2" id="KW-0235">DNA replication</keyword>
<evidence type="ECO:0000313" key="3">
    <source>
        <dbReference type="EMBL" id="PYD59319.1"/>
    </source>
</evidence>
<comment type="similarity">
    <text evidence="1">Belongs to the Gram-positive plasmids replication protein type 1 family.</text>
</comment>
<dbReference type="GO" id="GO:0006260">
    <property type="term" value="P:DNA replication"/>
    <property type="evidence" value="ECO:0007669"/>
    <property type="project" value="UniProtKB-KW"/>
</dbReference>
<gene>
    <name evidence="3" type="ORF">CFR72_16790</name>
</gene>